<evidence type="ECO:0000313" key="1">
    <source>
        <dbReference type="EnsemblMetazoa" id="CJA25039.1"/>
    </source>
</evidence>
<dbReference type="EnsemblMetazoa" id="CJA25039.1">
    <property type="protein sequence ID" value="CJA25039.1"/>
    <property type="gene ID" value="WBGene00180611"/>
</dbReference>
<organism evidence="1 2">
    <name type="scientific">Caenorhabditis japonica</name>
    <dbReference type="NCBI Taxonomy" id="281687"/>
    <lineage>
        <taxon>Eukaryota</taxon>
        <taxon>Metazoa</taxon>
        <taxon>Ecdysozoa</taxon>
        <taxon>Nematoda</taxon>
        <taxon>Chromadorea</taxon>
        <taxon>Rhabditida</taxon>
        <taxon>Rhabditina</taxon>
        <taxon>Rhabditomorpha</taxon>
        <taxon>Rhabditoidea</taxon>
        <taxon>Rhabditidae</taxon>
        <taxon>Peloderinae</taxon>
        <taxon>Caenorhabditis</taxon>
    </lineage>
</organism>
<reference evidence="1" key="2">
    <citation type="submission" date="2022-06" db="UniProtKB">
        <authorList>
            <consortium name="EnsemblMetazoa"/>
        </authorList>
    </citation>
    <scope>IDENTIFICATION</scope>
    <source>
        <strain evidence="1">DF5081</strain>
    </source>
</reference>
<sequence>MFRGKHFSGAEQLQSDACKTAGRIRAVISSLRSLEHHQRDKVKHHTACFELNKTCIAMKRKLNHDAFKQSIWRANDMDLNPVQ</sequence>
<proteinExistence type="predicted"/>
<protein>
    <submittedName>
        <fullName evidence="1">Uncharacterized protein</fullName>
    </submittedName>
</protein>
<dbReference type="AlphaFoldDB" id="A0A8R1I650"/>
<evidence type="ECO:0000313" key="2">
    <source>
        <dbReference type="Proteomes" id="UP000005237"/>
    </source>
</evidence>
<dbReference type="Proteomes" id="UP000005237">
    <property type="component" value="Unassembled WGS sequence"/>
</dbReference>
<accession>A0A8R1I650</accession>
<name>A0A8R1I650_CAEJA</name>
<keyword evidence="2" id="KW-1185">Reference proteome</keyword>
<reference evidence="2" key="1">
    <citation type="submission" date="2010-08" db="EMBL/GenBank/DDBJ databases">
        <authorList>
            <consortium name="Caenorhabditis japonica Sequencing Consortium"/>
            <person name="Wilson R.K."/>
        </authorList>
    </citation>
    <scope>NUCLEOTIDE SEQUENCE [LARGE SCALE GENOMIC DNA]</scope>
    <source>
        <strain evidence="2">DF5081</strain>
    </source>
</reference>